<name>A0A8J2LQJ1_9BILA</name>
<dbReference type="GO" id="GO:0008526">
    <property type="term" value="F:phosphatidylinositol transfer activity"/>
    <property type="evidence" value="ECO:0007669"/>
    <property type="project" value="TreeGrafter"/>
</dbReference>
<dbReference type="FunFam" id="3.30.530.20:FF:000028">
    <property type="entry name" value="Phosphatidylinositol transfer protein 5"/>
    <property type="match status" value="1"/>
</dbReference>
<reference evidence="7" key="1">
    <citation type="submission" date="2021-09" db="EMBL/GenBank/DDBJ databases">
        <authorList>
            <consortium name="Pathogen Informatics"/>
        </authorList>
    </citation>
    <scope>NUCLEOTIDE SEQUENCE</scope>
</reference>
<dbReference type="Pfam" id="PF24695">
    <property type="entry name" value="PITM1-3"/>
    <property type="match status" value="1"/>
</dbReference>
<evidence type="ECO:0000256" key="4">
    <source>
        <dbReference type="ARBA" id="ARBA00022553"/>
    </source>
</evidence>
<dbReference type="GO" id="GO:0071944">
    <property type="term" value="C:cell periphery"/>
    <property type="evidence" value="ECO:0007669"/>
    <property type="project" value="UniProtKB-ARBA"/>
</dbReference>
<dbReference type="SUPFAM" id="SSF55961">
    <property type="entry name" value="Bet v1-like"/>
    <property type="match status" value="1"/>
</dbReference>
<evidence type="ECO:0000256" key="2">
    <source>
        <dbReference type="ARBA" id="ARBA00010316"/>
    </source>
</evidence>
<dbReference type="Pfam" id="PF24694">
    <property type="entry name" value="LNS2_PITM1-3"/>
    <property type="match status" value="1"/>
</dbReference>
<dbReference type="InterPro" id="IPR055261">
    <property type="entry name" value="PI_transfer_N"/>
</dbReference>
<proteinExistence type="inferred from homology"/>
<evidence type="ECO:0000256" key="5">
    <source>
        <dbReference type="ARBA" id="ARBA00022837"/>
    </source>
</evidence>
<dbReference type="PANTHER" id="PTHR10658">
    <property type="entry name" value="PHOSPHATIDYLINOSITOL TRANSFER PROTEIN"/>
    <property type="match status" value="1"/>
</dbReference>
<comment type="caution">
    <text evidence="7">The sequence shown here is derived from an EMBL/GenBank/DDBJ whole genome shotgun (WGS) entry which is preliminary data.</text>
</comment>
<dbReference type="GO" id="GO:0031210">
    <property type="term" value="F:phosphatidylcholine binding"/>
    <property type="evidence" value="ECO:0007669"/>
    <property type="project" value="TreeGrafter"/>
</dbReference>
<evidence type="ECO:0000256" key="1">
    <source>
        <dbReference type="ARBA" id="ARBA00004184"/>
    </source>
</evidence>
<protein>
    <recommendedName>
        <fullName evidence="6">DDHD domain-containing protein</fullName>
    </recommendedName>
</protein>
<dbReference type="SMART" id="SM01127">
    <property type="entry name" value="DDHD"/>
    <property type="match status" value="1"/>
</dbReference>
<dbReference type="InterPro" id="IPR023393">
    <property type="entry name" value="START-like_dom_sf"/>
</dbReference>
<dbReference type="PRINTS" id="PR00391">
    <property type="entry name" value="PITRANSFER"/>
</dbReference>
<evidence type="ECO:0000313" key="8">
    <source>
        <dbReference type="Proteomes" id="UP000746747"/>
    </source>
</evidence>
<dbReference type="GO" id="GO:0012505">
    <property type="term" value="C:endomembrane system"/>
    <property type="evidence" value="ECO:0007669"/>
    <property type="project" value="UniProtKB-SubCell"/>
</dbReference>
<dbReference type="InterPro" id="IPR001666">
    <property type="entry name" value="PI_transfer"/>
</dbReference>
<keyword evidence="4" id="KW-0597">Phosphoprotein</keyword>
<dbReference type="Pfam" id="PF02862">
    <property type="entry name" value="DDHD"/>
    <property type="match status" value="1"/>
</dbReference>
<comment type="subcellular location">
    <subcellularLocation>
        <location evidence="1">Endomembrane system</location>
        <topology evidence="1">Peripheral membrane protein</topology>
    </subcellularLocation>
</comment>
<feature type="domain" description="DDHD" evidence="6">
    <location>
        <begin position="536"/>
        <end position="672"/>
    </location>
</feature>
<dbReference type="GO" id="GO:0046872">
    <property type="term" value="F:metal ion binding"/>
    <property type="evidence" value="ECO:0007669"/>
    <property type="project" value="InterPro"/>
</dbReference>
<dbReference type="InterPro" id="IPR036412">
    <property type="entry name" value="HAD-like_sf"/>
</dbReference>
<dbReference type="SMART" id="SM00775">
    <property type="entry name" value="LNS2"/>
    <property type="match status" value="1"/>
</dbReference>
<evidence type="ECO:0000256" key="3">
    <source>
        <dbReference type="ARBA" id="ARBA00022481"/>
    </source>
</evidence>
<dbReference type="PROSITE" id="PS51043">
    <property type="entry name" value="DDHD"/>
    <property type="match status" value="1"/>
</dbReference>
<dbReference type="GO" id="GO:0008525">
    <property type="term" value="F:phosphatidylcholine transporter activity"/>
    <property type="evidence" value="ECO:0007669"/>
    <property type="project" value="TreeGrafter"/>
</dbReference>
<comment type="similarity">
    <text evidence="2">Belongs to the PtdIns transfer protein family. PI transfer class IIA subfamily.</text>
</comment>
<dbReference type="AlphaFoldDB" id="A0A8J2LQJ1"/>
<sequence length="1006" mass="114067">MLIKEYRILLPLTVNEYRIAQLYMIQKKSRQESSGESGVEIITNKPYSDGPDEVGQYTFKIYHIGNKIPVWLRSVLPTDALEAHEEAWNAYPHTKTRYSSPFLDRFNIEVETKYCDDAGNQENIFELTGDKLKNRIVDVMDFVNDALSSYDYVPEEDPKLYCSIKTGRGPLKEDWIEDCIKNGKPIMCAYKLCKVEFRLWGLQTRAERWIHSYALRNTMLRAHKQAWAWQDEWYNLTLEDVRELERDAAEHLSKLMSQSCISASSSIYFDCVEGAPTVEDSQSLKKWNSEISLTDNHERLSSPRIEQNMKIATNTKSDASLLVIIFYDDIFSDVSTDQNVTNSFRLTMEKQISTDYKHLKGRVHFLQVSCGQEFAETVLHLTSITPTYGLAHPSLALLLSSSQYYFEAVRNTLQRANEAYNQFMHSNAGRNFTGEIFAVGDYLGGILLHECLKRTGNHCHMQQSHQTIFRHSSSLSTRSHSIVKENRHESKENASMVSENKLQRNSSVPLSMKFRNCSRSAHNSETPSNDEMWESLVFRPSMTFLLGCPLALVLVHRKFHGYEDEPIDCNQLFNMYYSIDACGARIEPVLNPRLAMLSPVNVPRYNDTADVVENTNGTFDTSLLWGNHRIDHVLHSPHAMIAMPSSALSNVLHASYWESDDVAAFILKRFSHSESLRPINLTNVAKIPSEIKLGPAVWNKKRIKYKIANLAPSFSGNDVICLEGTEQIIHARFCYGPMDLVALSLENISAHIRPTGGDWQLVKTYITDSHGKITFELEKRLPVGIHCVKLIVHGDHSFLDLYIAVAPPGEQLVVFSVDGSLTASVSVTGRDPRVRPGVVDVVRYWYNLGYTIIYITARPDMQHKVVALWLALHNFPNGLLIFTPSFSTDPLRQKVLHLKSYLEMGLFITAAYGSGKDVSVYSSAGVNSSRIFSVTGGKRGCTNIDSYASHLKDLNEGLYDFAKPFDSSLIFPPANSLNIFNRRSSVQTNSFSPRIGRRLSEKSRLL</sequence>
<dbReference type="EMBL" id="CAKAEH010001085">
    <property type="protein sequence ID" value="CAG9532860.1"/>
    <property type="molecule type" value="Genomic_DNA"/>
</dbReference>
<keyword evidence="3" id="KW-0488">Methylation</keyword>
<accession>A0A8J2LQJ1</accession>
<dbReference type="PANTHER" id="PTHR10658:SF81">
    <property type="entry name" value="PROTEIN RETINAL DEGENERATION B"/>
    <property type="match status" value="1"/>
</dbReference>
<dbReference type="Pfam" id="PF02121">
    <property type="entry name" value="IP_trans"/>
    <property type="match status" value="1"/>
</dbReference>
<dbReference type="OrthoDB" id="10053061at2759"/>
<dbReference type="Proteomes" id="UP000746747">
    <property type="component" value="Unassembled WGS sequence"/>
</dbReference>
<keyword evidence="8" id="KW-1185">Reference proteome</keyword>
<dbReference type="InterPro" id="IPR004177">
    <property type="entry name" value="DDHD_dom"/>
</dbReference>
<dbReference type="SUPFAM" id="SSF56784">
    <property type="entry name" value="HAD-like"/>
    <property type="match status" value="1"/>
</dbReference>
<dbReference type="GO" id="GO:0035091">
    <property type="term" value="F:phosphatidylinositol binding"/>
    <property type="evidence" value="ECO:0007669"/>
    <property type="project" value="TreeGrafter"/>
</dbReference>
<dbReference type="Gene3D" id="3.30.530.20">
    <property type="match status" value="1"/>
</dbReference>
<dbReference type="GO" id="GO:0005737">
    <property type="term" value="C:cytoplasm"/>
    <property type="evidence" value="ECO:0007669"/>
    <property type="project" value="TreeGrafter"/>
</dbReference>
<dbReference type="InterPro" id="IPR023214">
    <property type="entry name" value="HAD_sf"/>
</dbReference>
<evidence type="ECO:0000259" key="6">
    <source>
        <dbReference type="PROSITE" id="PS51043"/>
    </source>
</evidence>
<evidence type="ECO:0000313" key="7">
    <source>
        <dbReference type="EMBL" id="CAG9532860.1"/>
    </source>
</evidence>
<keyword evidence="5" id="KW-0106">Calcium</keyword>
<organism evidence="7 8">
    <name type="scientific">Cercopithifilaria johnstoni</name>
    <dbReference type="NCBI Taxonomy" id="2874296"/>
    <lineage>
        <taxon>Eukaryota</taxon>
        <taxon>Metazoa</taxon>
        <taxon>Ecdysozoa</taxon>
        <taxon>Nematoda</taxon>
        <taxon>Chromadorea</taxon>
        <taxon>Rhabditida</taxon>
        <taxon>Spirurina</taxon>
        <taxon>Spiruromorpha</taxon>
        <taxon>Filarioidea</taxon>
        <taxon>Onchocercidae</taxon>
        <taxon>Cercopithifilaria</taxon>
    </lineage>
</organism>
<dbReference type="Gene3D" id="3.40.50.1000">
    <property type="entry name" value="HAD superfamily/HAD-like"/>
    <property type="match status" value="1"/>
</dbReference>
<gene>
    <name evidence="7" type="ORF">CJOHNSTONI_LOCUS3135</name>
</gene>
<dbReference type="InterPro" id="IPR031315">
    <property type="entry name" value="LNS2/PITP"/>
</dbReference>